<dbReference type="InterPro" id="IPR051358">
    <property type="entry name" value="TF_AMS/ICE1/BHLH6-like"/>
</dbReference>
<dbReference type="InterPro" id="IPR054502">
    <property type="entry name" value="bHLH-TF_ACT-like_plant"/>
</dbReference>
<keyword evidence="3" id="KW-0805">Transcription regulation</keyword>
<protein>
    <recommendedName>
        <fullName evidence="8">BHLH domain-containing protein</fullName>
    </recommendedName>
</protein>
<dbReference type="Gene3D" id="4.10.280.10">
    <property type="entry name" value="Helix-loop-helix DNA-binding domain"/>
    <property type="match status" value="1"/>
</dbReference>
<dbReference type="Proteomes" id="UP001497516">
    <property type="component" value="Chromosome 5"/>
</dbReference>
<keyword evidence="6" id="KW-0539">Nucleus</keyword>
<evidence type="ECO:0000313" key="10">
    <source>
        <dbReference type="Proteomes" id="UP001497516"/>
    </source>
</evidence>
<organism evidence="9 10">
    <name type="scientific">Linum trigynum</name>
    <dbReference type="NCBI Taxonomy" id="586398"/>
    <lineage>
        <taxon>Eukaryota</taxon>
        <taxon>Viridiplantae</taxon>
        <taxon>Streptophyta</taxon>
        <taxon>Embryophyta</taxon>
        <taxon>Tracheophyta</taxon>
        <taxon>Spermatophyta</taxon>
        <taxon>Magnoliopsida</taxon>
        <taxon>eudicotyledons</taxon>
        <taxon>Gunneridae</taxon>
        <taxon>Pentapetalae</taxon>
        <taxon>rosids</taxon>
        <taxon>fabids</taxon>
        <taxon>Malpighiales</taxon>
        <taxon>Linaceae</taxon>
        <taxon>Linum</taxon>
    </lineage>
</organism>
<dbReference type="Pfam" id="PF22754">
    <property type="entry name" value="bHLH-TF_ACT-like_plant"/>
    <property type="match status" value="1"/>
</dbReference>
<accession>A0AAV2EU00</accession>
<evidence type="ECO:0000256" key="6">
    <source>
        <dbReference type="ARBA" id="ARBA00023242"/>
    </source>
</evidence>
<keyword evidence="4" id="KW-0238">DNA-binding</keyword>
<dbReference type="InterPro" id="IPR011598">
    <property type="entry name" value="bHLH_dom"/>
</dbReference>
<dbReference type="GO" id="GO:0005634">
    <property type="term" value="C:nucleus"/>
    <property type="evidence" value="ECO:0007669"/>
    <property type="project" value="UniProtKB-SubCell"/>
</dbReference>
<feature type="domain" description="BHLH" evidence="8">
    <location>
        <begin position="384"/>
        <end position="433"/>
    </location>
</feature>
<dbReference type="AlphaFoldDB" id="A0AAV2EU00"/>
<evidence type="ECO:0000256" key="4">
    <source>
        <dbReference type="ARBA" id="ARBA00023125"/>
    </source>
</evidence>
<dbReference type="SMART" id="SM00353">
    <property type="entry name" value="HLH"/>
    <property type="match status" value="1"/>
</dbReference>
<evidence type="ECO:0000256" key="5">
    <source>
        <dbReference type="ARBA" id="ARBA00023163"/>
    </source>
</evidence>
<dbReference type="FunFam" id="4.10.280.10:FF:000066">
    <property type="entry name" value="BHLH transcription factor"/>
    <property type="match status" value="1"/>
</dbReference>
<evidence type="ECO:0000256" key="2">
    <source>
        <dbReference type="ARBA" id="ARBA00022473"/>
    </source>
</evidence>
<dbReference type="InterPro" id="IPR036638">
    <property type="entry name" value="HLH_DNA-bd_sf"/>
</dbReference>
<keyword evidence="5" id="KW-0804">Transcription</keyword>
<evidence type="ECO:0000256" key="3">
    <source>
        <dbReference type="ARBA" id="ARBA00023015"/>
    </source>
</evidence>
<evidence type="ECO:0000256" key="7">
    <source>
        <dbReference type="SAM" id="MobiDB-lite"/>
    </source>
</evidence>
<dbReference type="PANTHER" id="PTHR31945:SF147">
    <property type="entry name" value="TRANSCRIPTION FACTOR ICE1-LIKE"/>
    <property type="match status" value="1"/>
</dbReference>
<gene>
    <name evidence="9" type="ORF">LTRI10_LOCUS30101</name>
</gene>
<dbReference type="GO" id="GO:0046983">
    <property type="term" value="F:protein dimerization activity"/>
    <property type="evidence" value="ECO:0007669"/>
    <property type="project" value="InterPro"/>
</dbReference>
<keyword evidence="10" id="KW-1185">Reference proteome</keyword>
<evidence type="ECO:0000256" key="1">
    <source>
        <dbReference type="ARBA" id="ARBA00004123"/>
    </source>
</evidence>
<sequence length="574" mass="62276">MLSELNGSPWMDDNTNREHQQNTSTTSLNTTNNSNLIIESSSCELMMETKEEMGFKSMLEVAEEDWYVVGNNSHNNNNHSNVVKEMSFSTDGLLLHHHHNQVDSSSSCSPSSSVFNNMDPSQVPYFMQPINKQQPPHQSSLSSLLANVVSNNNNNPLEHGFDLGEIGFLDNQVATATGNFLNRGSGGLLLGNCADFGSMNNQMGGAAHNLPQFGSSPHQMLQLPETGFRGFDEGNGKTGLILNRSKLLRPLESYPSVGAQPTLFQKRAALRKNLSGGDAGNLGILGGVTERDKGKQEMIQSSDEDNNEKNKRMMLSSNGGDSFLDDLSIDGSVGLNYDSDEFTENSTKLDEICKAGGGGLSSNANSGVTGGGGGAPDQKGKKKGLPAKNLMAERRRRKKLNDRLYMLRSVVPKISKMDRASILGDAIEYLKELLQRISDLHNELELTPPGSSSLTPTATTPFHPLTPTPSALSGHIKDKLCPSPNGQPARVEVRVREGRAVNIHMFCGRRPGLLLSTMKAMDNLGLDIQQAVISCFNGFAMDIFRAEQCKEGEDVHPEQIKAVLLDSAGFHGMI</sequence>
<name>A0AAV2EU00_9ROSI</name>
<dbReference type="CDD" id="cd04873">
    <property type="entry name" value="ACT_UUR-ACR-like"/>
    <property type="match status" value="1"/>
</dbReference>
<reference evidence="9 10" key="1">
    <citation type="submission" date="2024-04" db="EMBL/GenBank/DDBJ databases">
        <authorList>
            <person name="Fracassetti M."/>
        </authorList>
    </citation>
    <scope>NUCLEOTIDE SEQUENCE [LARGE SCALE GENOMIC DNA]</scope>
</reference>
<feature type="region of interest" description="Disordered" evidence="7">
    <location>
        <begin position="1"/>
        <end position="32"/>
    </location>
</feature>
<evidence type="ECO:0000259" key="8">
    <source>
        <dbReference type="PROSITE" id="PS50888"/>
    </source>
</evidence>
<evidence type="ECO:0000313" key="9">
    <source>
        <dbReference type="EMBL" id="CAL1389227.1"/>
    </source>
</evidence>
<comment type="subcellular location">
    <subcellularLocation>
        <location evidence="1">Nucleus</location>
    </subcellularLocation>
</comment>
<dbReference type="Pfam" id="PF00010">
    <property type="entry name" value="HLH"/>
    <property type="match status" value="1"/>
</dbReference>
<dbReference type="SUPFAM" id="SSF47459">
    <property type="entry name" value="HLH, helix-loop-helix DNA-binding domain"/>
    <property type="match status" value="1"/>
</dbReference>
<feature type="region of interest" description="Disordered" evidence="7">
    <location>
        <begin position="281"/>
        <end position="319"/>
    </location>
</feature>
<proteinExistence type="predicted"/>
<dbReference type="GO" id="GO:0043565">
    <property type="term" value="F:sequence-specific DNA binding"/>
    <property type="evidence" value="ECO:0007669"/>
    <property type="project" value="TreeGrafter"/>
</dbReference>
<dbReference type="PANTHER" id="PTHR31945">
    <property type="entry name" value="TRANSCRIPTION FACTOR SCREAM2-RELATED"/>
    <property type="match status" value="1"/>
</dbReference>
<feature type="region of interest" description="Disordered" evidence="7">
    <location>
        <begin position="360"/>
        <end position="388"/>
    </location>
</feature>
<dbReference type="GO" id="GO:0003700">
    <property type="term" value="F:DNA-binding transcription factor activity"/>
    <property type="evidence" value="ECO:0007669"/>
    <property type="project" value="TreeGrafter"/>
</dbReference>
<feature type="compositionally biased region" description="Low complexity" evidence="7">
    <location>
        <begin position="22"/>
        <end position="32"/>
    </location>
</feature>
<dbReference type="PROSITE" id="PS50888">
    <property type="entry name" value="BHLH"/>
    <property type="match status" value="1"/>
</dbReference>
<dbReference type="EMBL" id="OZ034818">
    <property type="protein sequence ID" value="CAL1389227.1"/>
    <property type="molecule type" value="Genomic_DNA"/>
</dbReference>
<keyword evidence="2" id="KW-0217">Developmental protein</keyword>
<dbReference type="CDD" id="cd11443">
    <property type="entry name" value="bHLH_AtAMS_like"/>
    <property type="match status" value="1"/>
</dbReference>